<proteinExistence type="inferred from homology"/>
<reference evidence="5 6" key="1">
    <citation type="submission" date="2018-01" db="EMBL/GenBank/DDBJ databases">
        <title>Complete genome sequences of 14 Citrobacter spp. isolated from plant in Canada.</title>
        <authorList>
            <person name="Bhandare S.G."/>
            <person name="Colavecchio A."/>
            <person name="Jeukens J."/>
            <person name="Emond-Rheault J.-G."/>
            <person name="Freschi L."/>
            <person name="Hamel J."/>
            <person name="Kukavica-Ibrulj I."/>
            <person name="Levesque R."/>
            <person name="Goodridge L."/>
        </authorList>
    </citation>
    <scope>NUCLEOTIDE SEQUENCE [LARGE SCALE GENOMIC DNA]</scope>
    <source>
        <strain evidence="5 6">S1285</strain>
    </source>
</reference>
<dbReference type="EMBL" id="PQLX01000001">
    <property type="protein sequence ID" value="POU68239.1"/>
    <property type="molecule type" value="Genomic_DNA"/>
</dbReference>
<evidence type="ECO:0000256" key="2">
    <source>
        <dbReference type="ARBA" id="ARBA00022801"/>
    </source>
</evidence>
<evidence type="ECO:0000256" key="3">
    <source>
        <dbReference type="ARBA" id="ARBA00023295"/>
    </source>
</evidence>
<dbReference type="OrthoDB" id="9795222at2"/>
<dbReference type="GO" id="GO:0005975">
    <property type="term" value="P:carbohydrate metabolic process"/>
    <property type="evidence" value="ECO:0007669"/>
    <property type="project" value="InterPro"/>
</dbReference>
<evidence type="ECO:0000313" key="6">
    <source>
        <dbReference type="Proteomes" id="UP000237003"/>
    </source>
</evidence>
<comment type="similarity">
    <text evidence="1 4">Belongs to the glycosyl hydrolase 28 family.</text>
</comment>
<dbReference type="GO" id="GO:0004650">
    <property type="term" value="F:polygalacturonase activity"/>
    <property type="evidence" value="ECO:0007669"/>
    <property type="project" value="InterPro"/>
</dbReference>
<evidence type="ECO:0008006" key="7">
    <source>
        <dbReference type="Google" id="ProtNLM"/>
    </source>
</evidence>
<gene>
    <name evidence="5" type="ORF">C3430_03965</name>
</gene>
<dbReference type="PANTHER" id="PTHR31339:SF9">
    <property type="entry name" value="PLASMIN AND FIBRONECTIN-BINDING PROTEIN A"/>
    <property type="match status" value="1"/>
</dbReference>
<keyword evidence="3 4" id="KW-0326">Glycosidase</keyword>
<comment type="caution">
    <text evidence="5">The sequence shown here is derived from an EMBL/GenBank/DDBJ whole genome shotgun (WGS) entry which is preliminary data.</text>
</comment>
<dbReference type="InterPro" id="IPR012334">
    <property type="entry name" value="Pectin_lyas_fold"/>
</dbReference>
<evidence type="ECO:0000313" key="5">
    <source>
        <dbReference type="EMBL" id="POU68239.1"/>
    </source>
</evidence>
<dbReference type="AlphaFoldDB" id="A0A2S4S315"/>
<dbReference type="InterPro" id="IPR011050">
    <property type="entry name" value="Pectin_lyase_fold/virulence"/>
</dbReference>
<evidence type="ECO:0000256" key="4">
    <source>
        <dbReference type="RuleBase" id="RU361169"/>
    </source>
</evidence>
<dbReference type="InterPro" id="IPR006626">
    <property type="entry name" value="PbH1"/>
</dbReference>
<dbReference type="Gene3D" id="2.160.20.10">
    <property type="entry name" value="Single-stranded right-handed beta-helix, Pectin lyase-like"/>
    <property type="match status" value="1"/>
</dbReference>
<dbReference type="RefSeq" id="WP_103775154.1">
    <property type="nucleotide sequence ID" value="NZ_PQLX01000001.1"/>
</dbReference>
<protein>
    <recommendedName>
        <fullName evidence="7">Glycoside hydrolase family 28 protein</fullName>
    </recommendedName>
</protein>
<dbReference type="SUPFAM" id="SSF51126">
    <property type="entry name" value="Pectin lyase-like"/>
    <property type="match status" value="1"/>
</dbReference>
<keyword evidence="2 4" id="KW-0378">Hydrolase</keyword>
<dbReference type="Proteomes" id="UP000237003">
    <property type="component" value="Unassembled WGS sequence"/>
</dbReference>
<dbReference type="SMART" id="SM00710">
    <property type="entry name" value="PbH1"/>
    <property type="match status" value="4"/>
</dbReference>
<sequence length="446" mass="49221">MKLSLDNVSLDRSGNTVVTATLQQLIDEIDRAGGGTLTVTPGVYCTGTLILPSDFTLHLEAGACLRASTNVADYQKVETMTVAELSRMALIYAHGRHHITLSGEGHIDGVAAEWFSREADEQGYRQPKDHRPRLLVLEGCEQIRIRDITLCDSPMWTAHLVSCRHVFIHNLTINNSLTLPNTDALDIDGCQHVHISDSYFSAADDGICLKTTRKPASLRQPIRNVVVNNCIIRSRSCAIKIGTETFDDIEQVTVSNCTLFESNRGIGLVSRDGGRFRQLTFSNIQFDCLHAHPCHWGKADPVFVSVRHRAPEVEPGVIQQVTFSHLSGRAEGAINLHCETPGQIRDVMFNGLCFEQCLSECAEQGLYDIRPPCNPERPTGMGLDNAYNVNPQTGRAHGVERYPGGLPALYARGVCELQLSAIHIRRPQPLPADWNTDATVIISHWG</sequence>
<dbReference type="InterPro" id="IPR051801">
    <property type="entry name" value="GH28_Enzymes"/>
</dbReference>
<dbReference type="InterPro" id="IPR000743">
    <property type="entry name" value="Glyco_hydro_28"/>
</dbReference>
<organism evidence="5 6">
    <name type="scientific">Citrobacter amalonaticus</name>
    <dbReference type="NCBI Taxonomy" id="35703"/>
    <lineage>
        <taxon>Bacteria</taxon>
        <taxon>Pseudomonadati</taxon>
        <taxon>Pseudomonadota</taxon>
        <taxon>Gammaproteobacteria</taxon>
        <taxon>Enterobacterales</taxon>
        <taxon>Enterobacteriaceae</taxon>
        <taxon>Citrobacter</taxon>
    </lineage>
</organism>
<dbReference type="PANTHER" id="PTHR31339">
    <property type="entry name" value="PECTIN LYASE-RELATED"/>
    <property type="match status" value="1"/>
</dbReference>
<name>A0A2S4S315_CITAM</name>
<accession>A0A2S4S315</accession>
<dbReference type="Pfam" id="PF00295">
    <property type="entry name" value="Glyco_hydro_28"/>
    <property type="match status" value="1"/>
</dbReference>
<evidence type="ECO:0000256" key="1">
    <source>
        <dbReference type="ARBA" id="ARBA00008834"/>
    </source>
</evidence>